<dbReference type="EC" id="2.7.13.3" evidence="2"/>
<gene>
    <name evidence="7" type="ordered locus">Ilyop_2312</name>
</gene>
<evidence type="ECO:0000313" key="7">
    <source>
        <dbReference type="EMBL" id="ADO84072.1"/>
    </source>
</evidence>
<dbReference type="SUPFAM" id="SSF47384">
    <property type="entry name" value="Homodimeric domain of signal transducing histidine kinase"/>
    <property type="match status" value="1"/>
</dbReference>
<proteinExistence type="predicted"/>
<dbReference type="CDD" id="cd00082">
    <property type="entry name" value="HisKA"/>
    <property type="match status" value="1"/>
</dbReference>
<dbReference type="GO" id="GO:0000155">
    <property type="term" value="F:phosphorelay sensor kinase activity"/>
    <property type="evidence" value="ECO:0007669"/>
    <property type="project" value="InterPro"/>
</dbReference>
<dbReference type="PRINTS" id="PR00344">
    <property type="entry name" value="BCTRLSENSOR"/>
</dbReference>
<evidence type="ECO:0000256" key="3">
    <source>
        <dbReference type="ARBA" id="ARBA00022553"/>
    </source>
</evidence>
<dbReference type="PROSITE" id="PS50110">
    <property type="entry name" value="RESPONSE_REGULATORY"/>
    <property type="match status" value="2"/>
</dbReference>
<geneLocation type="plasmid" evidence="7 8">
    <name>pILYOP01</name>
</geneLocation>
<protein>
    <recommendedName>
        <fullName evidence="2">histidine kinase</fullName>
        <ecNumber evidence="2">2.7.13.3</ecNumber>
    </recommendedName>
</protein>
<evidence type="ECO:0000259" key="6">
    <source>
        <dbReference type="PROSITE" id="PS50110"/>
    </source>
</evidence>
<dbReference type="Gene3D" id="3.30.565.10">
    <property type="entry name" value="Histidine kinase-like ATPase, C-terminal domain"/>
    <property type="match status" value="1"/>
</dbReference>
<dbReference type="OrthoDB" id="1931120at2"/>
<organism evidence="7 8">
    <name type="scientific">Ilyobacter polytropus (strain ATCC 51220 / DSM 2926 / LMG 16218 / CuHBu1)</name>
    <dbReference type="NCBI Taxonomy" id="572544"/>
    <lineage>
        <taxon>Bacteria</taxon>
        <taxon>Fusobacteriati</taxon>
        <taxon>Fusobacteriota</taxon>
        <taxon>Fusobacteriia</taxon>
        <taxon>Fusobacteriales</taxon>
        <taxon>Fusobacteriaceae</taxon>
        <taxon>Ilyobacter</taxon>
    </lineage>
</organism>
<dbReference type="InterPro" id="IPR003594">
    <property type="entry name" value="HATPase_dom"/>
</dbReference>
<sequence length="541" mass="61430">MSRTILIVDDDPTICSELQKELKRNFFPTFIAGNSKDALEILSKNKIDIILLDIFMPDIDGLDMLKKVKSKWPSVEVIIITGYSSQDKAIKALRRGAIDYLEKPINYEELNTSIGRAMEKITENADLTYRHTILLVDDDKNATKRLSRILTKEGYEVFTANNGKEGLEIINNNKIDILIADIEMPVMGGIELLERVKKFQKDIEVIMMTGFGDESLAIDALRKGAINYLRKPIDLDEVLIAIEQAVERIILYRNQLYRDRELKINSQIVSKINEELERRIEKRTLEINQVQSQLFQTSKLATLGEMAAGLAHELNQPLAGMSLCTTNMKKLKQRDLLSDTEIDETIENIEGLIKRMSKVIVHIRTFARQDLQKFKPTNVNESAENALNLMEEQLRLNDIELIRNFDLNIPQIIGEPYQIEQIVINALSNAKDALAQKEISDHNKLHVWRKKIEMKTSLVNQWACIDIIDNGIGMSKAVKEKIFEPFYTTKEVGKATGLGLSISYGIIESHKGRIDVSSEEGKGTTLSIKLPISTEGEDNEE</sequence>
<dbReference type="InterPro" id="IPR003661">
    <property type="entry name" value="HisK_dim/P_dom"/>
</dbReference>
<evidence type="ECO:0000256" key="1">
    <source>
        <dbReference type="ARBA" id="ARBA00000085"/>
    </source>
</evidence>
<evidence type="ECO:0000256" key="4">
    <source>
        <dbReference type="PROSITE-ProRule" id="PRU00169"/>
    </source>
</evidence>
<evidence type="ECO:0000256" key="2">
    <source>
        <dbReference type="ARBA" id="ARBA00012438"/>
    </source>
</evidence>
<dbReference type="PANTHER" id="PTHR43547:SF2">
    <property type="entry name" value="HYBRID SIGNAL TRANSDUCTION HISTIDINE KINASE C"/>
    <property type="match status" value="1"/>
</dbReference>
<dbReference type="InterPro" id="IPR001789">
    <property type="entry name" value="Sig_transdc_resp-reg_receiver"/>
</dbReference>
<dbReference type="RefSeq" id="WP_013388731.1">
    <property type="nucleotide sequence ID" value="NC_014633.1"/>
</dbReference>
<keyword evidence="3 4" id="KW-0597">Phosphoprotein</keyword>
<dbReference type="Gene3D" id="3.40.50.2300">
    <property type="match status" value="2"/>
</dbReference>
<keyword evidence="7" id="KW-0418">Kinase</keyword>
<dbReference type="SMART" id="SM00448">
    <property type="entry name" value="REC"/>
    <property type="match status" value="2"/>
</dbReference>
<feature type="modified residue" description="4-aspartylphosphate" evidence="4">
    <location>
        <position position="181"/>
    </location>
</feature>
<dbReference type="HOGENOM" id="CLU_000445_114_72_0"/>
<dbReference type="PROSITE" id="PS50109">
    <property type="entry name" value="HIS_KIN"/>
    <property type="match status" value="1"/>
</dbReference>
<dbReference type="Gene3D" id="1.10.287.130">
    <property type="match status" value="1"/>
</dbReference>
<dbReference type="Proteomes" id="UP000006875">
    <property type="component" value="Plasmid pILYOP01"/>
</dbReference>
<dbReference type="SMART" id="SM00388">
    <property type="entry name" value="HisKA"/>
    <property type="match status" value="1"/>
</dbReference>
<dbReference type="Pfam" id="PF00512">
    <property type="entry name" value="HisKA"/>
    <property type="match status" value="1"/>
</dbReference>
<dbReference type="InterPro" id="IPR036097">
    <property type="entry name" value="HisK_dim/P_sf"/>
</dbReference>
<comment type="catalytic activity">
    <reaction evidence="1">
        <text>ATP + protein L-histidine = ADP + protein N-phospho-L-histidine.</text>
        <dbReference type="EC" id="2.7.13.3"/>
    </reaction>
</comment>
<feature type="domain" description="Response regulatory" evidence="6">
    <location>
        <begin position="132"/>
        <end position="246"/>
    </location>
</feature>
<dbReference type="SUPFAM" id="SSF52172">
    <property type="entry name" value="CheY-like"/>
    <property type="match status" value="2"/>
</dbReference>
<dbReference type="EMBL" id="CP002282">
    <property type="protein sequence ID" value="ADO84072.1"/>
    <property type="molecule type" value="Genomic_DNA"/>
</dbReference>
<dbReference type="AlphaFoldDB" id="E3HD72"/>
<dbReference type="InterPro" id="IPR011006">
    <property type="entry name" value="CheY-like_superfamily"/>
</dbReference>
<evidence type="ECO:0000313" key="8">
    <source>
        <dbReference type="Proteomes" id="UP000006875"/>
    </source>
</evidence>
<dbReference type="KEGG" id="ipo:Ilyop_2312"/>
<evidence type="ECO:0000259" key="5">
    <source>
        <dbReference type="PROSITE" id="PS50109"/>
    </source>
</evidence>
<dbReference type="InterPro" id="IPR004358">
    <property type="entry name" value="Sig_transdc_His_kin-like_C"/>
</dbReference>
<keyword evidence="7" id="KW-0614">Plasmid</keyword>
<accession>E3HD72</accession>
<name>E3HD72_ILYPC</name>
<dbReference type="InterPro" id="IPR036890">
    <property type="entry name" value="HATPase_C_sf"/>
</dbReference>
<feature type="domain" description="Histidine kinase" evidence="5">
    <location>
        <begin position="309"/>
        <end position="534"/>
    </location>
</feature>
<keyword evidence="7" id="KW-0808">Transferase</keyword>
<reference evidence="7 8" key="1">
    <citation type="journal article" date="2010" name="Stand. Genomic Sci.">
        <title>Complete genome sequence of Ilyobacter polytropus type strain (CuHbu1).</title>
        <authorList>
            <person name="Sikorski J."/>
            <person name="Chertkov O."/>
            <person name="Lapidus A."/>
            <person name="Nolan M."/>
            <person name="Lucas S."/>
            <person name="Del Rio T.G."/>
            <person name="Tice H."/>
            <person name="Cheng J.F."/>
            <person name="Tapia R."/>
            <person name="Han C."/>
            <person name="Goodwin L."/>
            <person name="Pitluck S."/>
            <person name="Liolios K."/>
            <person name="Ivanova N."/>
            <person name="Mavromatis K."/>
            <person name="Mikhailova N."/>
            <person name="Pati A."/>
            <person name="Chen A."/>
            <person name="Palaniappan K."/>
            <person name="Land M."/>
            <person name="Hauser L."/>
            <person name="Chang Y.J."/>
            <person name="Jeffries C.D."/>
            <person name="Brambilla E."/>
            <person name="Yasawong M."/>
            <person name="Rohde M."/>
            <person name="Pukall R."/>
            <person name="Spring S."/>
            <person name="Goker M."/>
            <person name="Woyke T."/>
            <person name="Bristow J."/>
            <person name="Eisen J.A."/>
            <person name="Markowitz V."/>
            <person name="Hugenholtz P."/>
            <person name="Kyrpides N.C."/>
            <person name="Klenk H.P."/>
        </authorList>
    </citation>
    <scope>NUCLEOTIDE SEQUENCE [LARGE SCALE GENOMIC DNA]</scope>
    <source>
        <strain evidence="8">ATCC 51220 / DSM 2926 / LMG 16218 / CuHBu1</strain>
        <plasmid evidence="8">pILYOP01</plasmid>
    </source>
</reference>
<feature type="domain" description="Response regulatory" evidence="6">
    <location>
        <begin position="4"/>
        <end position="118"/>
    </location>
</feature>
<dbReference type="InterPro" id="IPR005467">
    <property type="entry name" value="His_kinase_dom"/>
</dbReference>
<keyword evidence="8" id="KW-1185">Reference proteome</keyword>
<dbReference type="PANTHER" id="PTHR43547">
    <property type="entry name" value="TWO-COMPONENT HISTIDINE KINASE"/>
    <property type="match status" value="1"/>
</dbReference>
<dbReference type="Pfam" id="PF02518">
    <property type="entry name" value="HATPase_c"/>
    <property type="match status" value="1"/>
</dbReference>
<dbReference type="SMART" id="SM00387">
    <property type="entry name" value="HATPase_c"/>
    <property type="match status" value="1"/>
</dbReference>
<dbReference type="Pfam" id="PF00072">
    <property type="entry name" value="Response_reg"/>
    <property type="match status" value="2"/>
</dbReference>
<dbReference type="CDD" id="cd17536">
    <property type="entry name" value="REC_YesN-like"/>
    <property type="match status" value="1"/>
</dbReference>
<dbReference type="SUPFAM" id="SSF55874">
    <property type="entry name" value="ATPase domain of HSP90 chaperone/DNA topoisomerase II/histidine kinase"/>
    <property type="match status" value="1"/>
</dbReference>
<feature type="modified residue" description="4-aspartylphosphate" evidence="4">
    <location>
        <position position="53"/>
    </location>
</feature>